<organism evidence="1">
    <name type="scientific">marine sediment metagenome</name>
    <dbReference type="NCBI Taxonomy" id="412755"/>
    <lineage>
        <taxon>unclassified sequences</taxon>
        <taxon>metagenomes</taxon>
        <taxon>ecological metagenomes</taxon>
    </lineage>
</organism>
<name>A0A0F9RS16_9ZZZZ</name>
<reference evidence="1" key="1">
    <citation type="journal article" date="2015" name="Nature">
        <title>Complex archaea that bridge the gap between prokaryotes and eukaryotes.</title>
        <authorList>
            <person name="Spang A."/>
            <person name="Saw J.H."/>
            <person name="Jorgensen S.L."/>
            <person name="Zaremba-Niedzwiedzka K."/>
            <person name="Martijn J."/>
            <person name="Lind A.E."/>
            <person name="van Eijk R."/>
            <person name="Schleper C."/>
            <person name="Guy L."/>
            <person name="Ettema T.J."/>
        </authorList>
    </citation>
    <scope>NUCLEOTIDE SEQUENCE</scope>
</reference>
<dbReference type="AlphaFoldDB" id="A0A0F9RS16"/>
<accession>A0A0F9RS16</accession>
<evidence type="ECO:0000313" key="1">
    <source>
        <dbReference type="EMBL" id="KKN20123.1"/>
    </source>
</evidence>
<sequence length="57" mass="6457">MELPPEFHQALLQTNEVTRRLNALADKMEQCLLEANEPPVEQRSLLAGVPGRRSVFL</sequence>
<proteinExistence type="predicted"/>
<protein>
    <submittedName>
        <fullName evidence="1">Uncharacterized protein</fullName>
    </submittedName>
</protein>
<dbReference type="EMBL" id="LAZR01003270">
    <property type="protein sequence ID" value="KKN20123.1"/>
    <property type="molecule type" value="Genomic_DNA"/>
</dbReference>
<comment type="caution">
    <text evidence="1">The sequence shown here is derived from an EMBL/GenBank/DDBJ whole genome shotgun (WGS) entry which is preliminary data.</text>
</comment>
<gene>
    <name evidence="1" type="ORF">LCGC14_0938660</name>
</gene>